<dbReference type="EMBL" id="NAAD01000006">
    <property type="protein sequence ID" value="ORJ61254.1"/>
    <property type="molecule type" value="Genomic_DNA"/>
</dbReference>
<sequence length="320" mass="34868">MTNGDTITAPPSPEQRLLEAARVFSACRGHGELFAALGRLLPGFCRGRSWQLWLRDQLTGDWRPADGSAANLQQAAEPLSTLVKAVADSGEPRDAPEAPASCNYWLPLPGVAEIIGVLGVECGAPADPEVVTSLALLSELLGNTLELMLLLEQLQKQNITDDLTGLYNARHFRELVDYELERARRYGNDLSLVFLDLDFFKKVNDAHGHLVGSRLLTEVGHFIMQHTRRVNLACRYGGDEFVLLLPSTSKSGALTMAEILRLDLRSQRFEAGAPTPITITASFGVASYPDDARSARDLIHLADEAMYRVKASGRDGVAGS</sequence>
<dbReference type="AlphaFoldDB" id="A0A1X0Y8A0"/>
<dbReference type="PROSITE" id="PS50887">
    <property type="entry name" value="GGDEF"/>
    <property type="match status" value="1"/>
</dbReference>
<evidence type="ECO:0000256" key="1">
    <source>
        <dbReference type="ARBA" id="ARBA00012528"/>
    </source>
</evidence>
<dbReference type="EC" id="2.7.7.65" evidence="1"/>
<evidence type="ECO:0000313" key="3">
    <source>
        <dbReference type="EMBL" id="ORJ61254.1"/>
    </source>
</evidence>
<dbReference type="FunFam" id="3.30.70.270:FF:000001">
    <property type="entry name" value="Diguanylate cyclase domain protein"/>
    <property type="match status" value="1"/>
</dbReference>
<dbReference type="InterPro" id="IPR029787">
    <property type="entry name" value="Nucleotide_cyclase"/>
</dbReference>
<dbReference type="GO" id="GO:0052621">
    <property type="term" value="F:diguanylate cyclase activity"/>
    <property type="evidence" value="ECO:0007669"/>
    <property type="project" value="UniProtKB-EC"/>
</dbReference>
<dbReference type="Proteomes" id="UP000193136">
    <property type="component" value="Unassembled WGS sequence"/>
</dbReference>
<dbReference type="STRING" id="1969733.B5V00_06350"/>
<proteinExistence type="predicted"/>
<accession>A0A1X0Y8A0</accession>
<dbReference type="GO" id="GO:0005886">
    <property type="term" value="C:plasma membrane"/>
    <property type="evidence" value="ECO:0007669"/>
    <property type="project" value="TreeGrafter"/>
</dbReference>
<dbReference type="SUPFAM" id="SSF55073">
    <property type="entry name" value="Nucleotide cyclase"/>
    <property type="match status" value="1"/>
</dbReference>
<reference evidence="3 4" key="1">
    <citation type="submission" date="2017-03" db="EMBL/GenBank/DDBJ databases">
        <title>Genome sequence of Geothermobacter sp. EPR-M, Deep-Sea Iron Reducer.</title>
        <authorList>
            <person name="Tully B."/>
            <person name="Savalia P."/>
            <person name="Abuyen K."/>
            <person name="Baughan C."/>
            <person name="Romero E."/>
            <person name="Ronkowski C."/>
            <person name="Torres B."/>
            <person name="Tremblay J."/>
            <person name="Trujillo A."/>
            <person name="Tyler M."/>
            <person name="Perez-Rodriguez I."/>
            <person name="Amend J."/>
        </authorList>
    </citation>
    <scope>NUCLEOTIDE SEQUENCE [LARGE SCALE GENOMIC DNA]</scope>
    <source>
        <strain evidence="3 4">EPR-M</strain>
    </source>
</reference>
<comment type="caution">
    <text evidence="3">The sequence shown here is derived from an EMBL/GenBank/DDBJ whole genome shotgun (WGS) entry which is preliminary data.</text>
</comment>
<evidence type="ECO:0000259" key="2">
    <source>
        <dbReference type="PROSITE" id="PS50887"/>
    </source>
</evidence>
<dbReference type="PANTHER" id="PTHR45138">
    <property type="entry name" value="REGULATORY COMPONENTS OF SENSORY TRANSDUCTION SYSTEM"/>
    <property type="match status" value="1"/>
</dbReference>
<dbReference type="PANTHER" id="PTHR45138:SF6">
    <property type="entry name" value="DIGUANYLATE CYCLASE DGCN"/>
    <property type="match status" value="1"/>
</dbReference>
<dbReference type="NCBIfam" id="TIGR00254">
    <property type="entry name" value="GGDEF"/>
    <property type="match status" value="1"/>
</dbReference>
<dbReference type="Pfam" id="PF00990">
    <property type="entry name" value="GGDEF"/>
    <property type="match status" value="1"/>
</dbReference>
<feature type="domain" description="GGDEF" evidence="2">
    <location>
        <begin position="188"/>
        <end position="320"/>
    </location>
</feature>
<dbReference type="SMART" id="SM00267">
    <property type="entry name" value="GGDEF"/>
    <property type="match status" value="1"/>
</dbReference>
<dbReference type="InterPro" id="IPR050469">
    <property type="entry name" value="Diguanylate_Cyclase"/>
</dbReference>
<dbReference type="InterPro" id="IPR043128">
    <property type="entry name" value="Rev_trsase/Diguanyl_cyclase"/>
</dbReference>
<dbReference type="OrthoDB" id="9759607at2"/>
<dbReference type="GO" id="GO:0043709">
    <property type="term" value="P:cell adhesion involved in single-species biofilm formation"/>
    <property type="evidence" value="ECO:0007669"/>
    <property type="project" value="TreeGrafter"/>
</dbReference>
<keyword evidence="4" id="KW-1185">Reference proteome</keyword>
<evidence type="ECO:0000313" key="4">
    <source>
        <dbReference type="Proteomes" id="UP000193136"/>
    </source>
</evidence>
<dbReference type="CDD" id="cd01949">
    <property type="entry name" value="GGDEF"/>
    <property type="match status" value="1"/>
</dbReference>
<protein>
    <recommendedName>
        <fullName evidence="1">diguanylate cyclase</fullName>
        <ecNumber evidence="1">2.7.7.65</ecNumber>
    </recommendedName>
</protein>
<name>A0A1X0Y8A0_9BACT</name>
<dbReference type="GO" id="GO:1902201">
    <property type="term" value="P:negative regulation of bacterial-type flagellum-dependent cell motility"/>
    <property type="evidence" value="ECO:0007669"/>
    <property type="project" value="TreeGrafter"/>
</dbReference>
<dbReference type="RefSeq" id="WP_085009933.1">
    <property type="nucleotide sequence ID" value="NZ_NAAD01000006.1"/>
</dbReference>
<gene>
    <name evidence="3" type="ORF">B5V00_06350</name>
</gene>
<dbReference type="InterPro" id="IPR000160">
    <property type="entry name" value="GGDEF_dom"/>
</dbReference>
<organism evidence="3 4">
    <name type="scientific">Geothermobacter hydrogeniphilus</name>
    <dbReference type="NCBI Taxonomy" id="1969733"/>
    <lineage>
        <taxon>Bacteria</taxon>
        <taxon>Pseudomonadati</taxon>
        <taxon>Thermodesulfobacteriota</taxon>
        <taxon>Desulfuromonadia</taxon>
        <taxon>Desulfuromonadales</taxon>
        <taxon>Geothermobacteraceae</taxon>
        <taxon>Geothermobacter</taxon>
    </lineage>
</organism>
<dbReference type="Gene3D" id="3.30.70.270">
    <property type="match status" value="1"/>
</dbReference>